<dbReference type="AlphaFoldDB" id="A0A8C8UFZ3"/>
<keyword evidence="3" id="KW-1185">Reference proteome</keyword>
<organism evidence="2 3">
    <name type="scientific">Peromyscus maniculatus bairdii</name>
    <name type="common">Prairie deer mouse</name>
    <dbReference type="NCBI Taxonomy" id="230844"/>
    <lineage>
        <taxon>Eukaryota</taxon>
        <taxon>Metazoa</taxon>
        <taxon>Chordata</taxon>
        <taxon>Craniata</taxon>
        <taxon>Vertebrata</taxon>
        <taxon>Euteleostomi</taxon>
        <taxon>Mammalia</taxon>
        <taxon>Eutheria</taxon>
        <taxon>Euarchontoglires</taxon>
        <taxon>Glires</taxon>
        <taxon>Rodentia</taxon>
        <taxon>Myomorpha</taxon>
        <taxon>Muroidea</taxon>
        <taxon>Cricetidae</taxon>
        <taxon>Neotominae</taxon>
        <taxon>Peromyscus</taxon>
    </lineage>
</organism>
<evidence type="ECO:0000313" key="2">
    <source>
        <dbReference type="Ensembl" id="ENSPEMP00000031076.1"/>
    </source>
</evidence>
<dbReference type="Ensembl" id="ENSPEMT00000038224.1">
    <property type="protein sequence ID" value="ENSPEMP00000031076.1"/>
    <property type="gene ID" value="ENSPEMG00000029421.1"/>
</dbReference>
<reference evidence="2 3" key="1">
    <citation type="submission" date="2018-10" db="EMBL/GenBank/DDBJ databases">
        <title>Improved assembly of the deer mouse Peromyscus maniculatus genome.</title>
        <authorList>
            <person name="Lassance J.-M."/>
            <person name="Hoekstra H.E."/>
        </authorList>
    </citation>
    <scope>NUCLEOTIDE SEQUENCE [LARGE SCALE GENOMIC DNA]</scope>
</reference>
<sequence>GRNQERSLRRAYAASWRLSLGFGNWQDAITRKSHCPAPDSPDGDRTRGLSGGAHTHTKKKGRKKERELGASCSGLRPRLHPNGLALRATATPRVTPAPTLQVTRPAANFGLRRPLGAGRVQRPRAARSLSQTRPCGLRQQRHAACAAQPRRWPSPAVFSPCGRRLQVVAS</sequence>
<dbReference type="Proteomes" id="UP000694547">
    <property type="component" value="Chromosome 3"/>
</dbReference>
<protein>
    <submittedName>
        <fullName evidence="2">Uncharacterized protein</fullName>
    </submittedName>
</protein>
<accession>A0A8C8UFZ3</accession>
<reference evidence="2" key="3">
    <citation type="submission" date="2025-09" db="UniProtKB">
        <authorList>
            <consortium name="Ensembl"/>
        </authorList>
    </citation>
    <scope>IDENTIFICATION</scope>
</reference>
<evidence type="ECO:0000256" key="1">
    <source>
        <dbReference type="SAM" id="MobiDB-lite"/>
    </source>
</evidence>
<feature type="region of interest" description="Disordered" evidence="1">
    <location>
        <begin position="30"/>
        <end position="80"/>
    </location>
</feature>
<evidence type="ECO:0000313" key="3">
    <source>
        <dbReference type="Proteomes" id="UP000694547"/>
    </source>
</evidence>
<proteinExistence type="predicted"/>
<reference evidence="2" key="2">
    <citation type="submission" date="2025-08" db="UniProtKB">
        <authorList>
            <consortium name="Ensembl"/>
        </authorList>
    </citation>
    <scope>IDENTIFICATION</scope>
</reference>
<name>A0A8C8UFZ3_PERMB</name>